<sequence length="375" mass="41726">MKTAQFSLLFAFFVTFFGCFSDFTDRILRGQNAPKEKYLFTVKLVISGGNLNESLCTGTVISKHHVMTAAHCLIFQEWDWFMDIFYSINANNITMIKRDGSTMFSNKFYAGPRFTAKTVLQDIGIVEFVDSIGIEPVALAAEFDEYDGQIAVVLGYGNTTAHRIGPFPGYPEGMIIGINPPKTLQCACIGIRNFKACKEFYESYDNFTMPPMVCAGDRNQGIMSGDSGGPLLLQNITGKWIQVGITSFRQFLFDEHDVYPDAFTRISAHCKWIKKVTKNKAKCEKFKPVKLLDDEVRLQLNDTAIRENPCSNVTTETPEIQTPEQIHKNLNLNVIGGSVQLLPVVKGMHLGDNVVAKEGRGVVFVVAKEGRGVVA</sequence>
<dbReference type="Proteomes" id="UP000887576">
    <property type="component" value="Unplaced"/>
</dbReference>
<proteinExistence type="predicted"/>
<evidence type="ECO:0000313" key="2">
    <source>
        <dbReference type="WBParaSite" id="JU765_v2.g12594.t1"/>
    </source>
</evidence>
<evidence type="ECO:0000313" key="1">
    <source>
        <dbReference type="Proteomes" id="UP000887576"/>
    </source>
</evidence>
<dbReference type="WBParaSite" id="JU765_v2.g12594.t1">
    <property type="protein sequence ID" value="JU765_v2.g12594.t1"/>
    <property type="gene ID" value="JU765_v2.g12594"/>
</dbReference>
<name>A0AC34Q3Q6_9BILA</name>
<organism evidence="1 2">
    <name type="scientific">Panagrolaimus sp. JU765</name>
    <dbReference type="NCBI Taxonomy" id="591449"/>
    <lineage>
        <taxon>Eukaryota</taxon>
        <taxon>Metazoa</taxon>
        <taxon>Ecdysozoa</taxon>
        <taxon>Nematoda</taxon>
        <taxon>Chromadorea</taxon>
        <taxon>Rhabditida</taxon>
        <taxon>Tylenchina</taxon>
        <taxon>Panagrolaimomorpha</taxon>
        <taxon>Panagrolaimoidea</taxon>
        <taxon>Panagrolaimidae</taxon>
        <taxon>Panagrolaimus</taxon>
    </lineage>
</organism>
<protein>
    <submittedName>
        <fullName evidence="2">Peptidase S1 domain-containing protein</fullName>
    </submittedName>
</protein>
<reference evidence="2" key="1">
    <citation type="submission" date="2022-11" db="UniProtKB">
        <authorList>
            <consortium name="WormBaseParasite"/>
        </authorList>
    </citation>
    <scope>IDENTIFICATION</scope>
</reference>
<accession>A0AC34Q3Q6</accession>